<keyword evidence="4 7" id="KW-0239">DNA-directed DNA polymerase</keyword>
<reference evidence="10" key="2">
    <citation type="submission" date="2019-10" db="EMBL/GenBank/DDBJ databases">
        <title>Conservation and host-specific expression of non-tandemly repeated heterogenous ribosome RNA gene in arbuscular mycorrhizal fungi.</title>
        <authorList>
            <person name="Maeda T."/>
            <person name="Kobayashi Y."/>
            <person name="Nakagawa T."/>
            <person name="Ezawa T."/>
            <person name="Yamaguchi K."/>
            <person name="Bino T."/>
            <person name="Nishimoto Y."/>
            <person name="Shigenobu S."/>
            <person name="Kawaguchi M."/>
        </authorList>
    </citation>
    <scope>NUCLEOTIDE SEQUENCE</scope>
    <source>
        <strain evidence="10">HR1</strain>
    </source>
</reference>
<dbReference type="InterPro" id="IPR012337">
    <property type="entry name" value="RNaseH-like_sf"/>
</dbReference>
<feature type="domain" description="DNA-directed DNA polymerase family B multifunctional" evidence="8">
    <location>
        <begin position="618"/>
        <end position="720"/>
    </location>
</feature>
<dbReference type="Gene3D" id="3.30.420.10">
    <property type="entry name" value="Ribonuclease H-like superfamily/Ribonuclease H"/>
    <property type="match status" value="2"/>
</dbReference>
<evidence type="ECO:0000256" key="3">
    <source>
        <dbReference type="ARBA" id="ARBA00022695"/>
    </source>
</evidence>
<dbReference type="Gene3D" id="3.30.342.10">
    <property type="entry name" value="DNA Polymerase, chain B, domain 1"/>
    <property type="match status" value="1"/>
</dbReference>
<accession>A0A2Z6RJI1</accession>
<dbReference type="SUPFAM" id="SSF56672">
    <property type="entry name" value="DNA/RNA polymerases"/>
    <property type="match status" value="1"/>
</dbReference>
<sequence length="852" mass="97859">MATDNEGSSQKINGKYCYVLRLYGSLINGQKAIVTLLGIQVFFDVLVPDGETPDECEMKVRDILSGEVETQKIEHIKAFSFRGYHTEKKTYLRIYMSGTGKRKTAIKAVQDNNYETASDDLYSFHRKVARENGIQLSGWSMLGNYMYKERIDPLCPHIFYLSKKYFQPVKDLTTITDRFPISALLRDHTLMLTWDIETQSEELGEFAEVLDLNHNVFMICMTLHWKDDPKPLKQICLVDVETEPESGRITIICGNQENLLKAFALCWRAFAPDIQDRMTGKFETKEEILKWKYRGKIGAKSENVFKRKGKNTDEEEIVWRSGEEVEEVKEYLGGPIKIKITAEEDFYSSFLKLPGCVPIDVRVCLKKYFSKAEVEKGGSLKFFLKKCGLDAKADMPYDEMWKIYSEAKKDPSPSTARKMREVANYCIIDALRCQELLVKLSQINDYREVASIAHVSLFDSHYRANGMKVRNLLGAYAFKRDMLFSTKVCENIEKGKYPGSYVFPPKKGIETRRPVTGLDFASLYPSLIMAYNLSPDKIILTHGEAEIAEKNRNILHKIEFPFNNRTIQAWSVRHDNQFEKKGLYPVVLEDLYNKRVELKAHLTAIGKKKLQLGKIISSAKKRGKKIPESLNSEYSAVCFDYALTDSKQRALKVYMNTFYGEAGNSLSPIFLRELAGGTTSAGKYNLSLVAEFVTKKGFGIKYGDTDSLYLTCPEKYYEKCDEAFSRKELSKEAYWTEIVEITMNVMKGLRDQVNAYLRIKCGTSCLKMAYEEVLFPVCFAGKKKYFSVPHEEVVNFRPDNLFMRGIDTVKQGNSELFRFIGEKIMWEAMGINNTHPIQKIVEDVLRDARFRQ</sequence>
<dbReference type="STRING" id="94130.A0A2Z6RJI1"/>
<organism evidence="9 11">
    <name type="scientific">Rhizophagus clarus</name>
    <dbReference type="NCBI Taxonomy" id="94130"/>
    <lineage>
        <taxon>Eukaryota</taxon>
        <taxon>Fungi</taxon>
        <taxon>Fungi incertae sedis</taxon>
        <taxon>Mucoromycota</taxon>
        <taxon>Glomeromycotina</taxon>
        <taxon>Glomeromycetes</taxon>
        <taxon>Glomerales</taxon>
        <taxon>Glomeraceae</taxon>
        <taxon>Rhizophagus</taxon>
    </lineage>
</organism>
<evidence type="ECO:0000256" key="6">
    <source>
        <dbReference type="ARBA" id="ARBA00049244"/>
    </source>
</evidence>
<evidence type="ECO:0000256" key="2">
    <source>
        <dbReference type="ARBA" id="ARBA00022679"/>
    </source>
</evidence>
<dbReference type="InterPro" id="IPR043502">
    <property type="entry name" value="DNA/RNA_pol_sf"/>
</dbReference>
<evidence type="ECO:0000256" key="7">
    <source>
        <dbReference type="RuleBase" id="RU000442"/>
    </source>
</evidence>
<dbReference type="EC" id="2.7.7.7" evidence="7"/>
<dbReference type="InterPro" id="IPR050240">
    <property type="entry name" value="DNA_pol_type-B"/>
</dbReference>
<keyword evidence="3 7" id="KW-0548">Nucleotidyltransferase</keyword>
<evidence type="ECO:0000313" key="11">
    <source>
        <dbReference type="Proteomes" id="UP000247702"/>
    </source>
</evidence>
<keyword evidence="5 7" id="KW-0238">DNA-binding</keyword>
<dbReference type="GO" id="GO:0003677">
    <property type="term" value="F:DNA binding"/>
    <property type="evidence" value="ECO:0007669"/>
    <property type="project" value="UniProtKB-KW"/>
</dbReference>
<dbReference type="SMART" id="SM00486">
    <property type="entry name" value="POLBc"/>
    <property type="match status" value="1"/>
</dbReference>
<gene>
    <name evidence="10" type="ORF">RCL2_001579500</name>
    <name evidence="9" type="ORF">RclHR1_29900002</name>
</gene>
<dbReference type="Proteomes" id="UP000615446">
    <property type="component" value="Unassembled WGS sequence"/>
</dbReference>
<dbReference type="PROSITE" id="PS00116">
    <property type="entry name" value="DNA_POLYMERASE_B"/>
    <property type="match status" value="1"/>
</dbReference>
<reference evidence="9 11" key="1">
    <citation type="submission" date="2017-11" db="EMBL/GenBank/DDBJ databases">
        <title>The genome of Rhizophagus clarus HR1 reveals common genetic basis of auxotrophy among arbuscular mycorrhizal fungi.</title>
        <authorList>
            <person name="Kobayashi Y."/>
        </authorList>
    </citation>
    <scope>NUCLEOTIDE SEQUENCE [LARGE SCALE GENOMIC DNA]</scope>
    <source>
        <strain evidence="9 11">HR1</strain>
    </source>
</reference>
<keyword evidence="7" id="KW-0235">DNA replication</keyword>
<evidence type="ECO:0000259" key="8">
    <source>
        <dbReference type="Pfam" id="PF00136"/>
    </source>
</evidence>
<dbReference type="InterPro" id="IPR023211">
    <property type="entry name" value="DNA_pol_palm_dom_sf"/>
</dbReference>
<dbReference type="InterPro" id="IPR006134">
    <property type="entry name" value="DNA-dir_DNA_pol_B_multi_dom"/>
</dbReference>
<dbReference type="Proteomes" id="UP000247702">
    <property type="component" value="Unassembled WGS sequence"/>
</dbReference>
<dbReference type="InterPro" id="IPR006172">
    <property type="entry name" value="DNA-dir_DNA_pol_B"/>
</dbReference>
<evidence type="ECO:0000256" key="1">
    <source>
        <dbReference type="ARBA" id="ARBA00005755"/>
    </source>
</evidence>
<dbReference type="PRINTS" id="PR00106">
    <property type="entry name" value="DNAPOLB"/>
</dbReference>
<feature type="domain" description="DNA-directed DNA polymerase family B multifunctional" evidence="8">
    <location>
        <begin position="476"/>
        <end position="608"/>
    </location>
</feature>
<dbReference type="Pfam" id="PF00136">
    <property type="entry name" value="DNA_pol_B"/>
    <property type="match status" value="2"/>
</dbReference>
<dbReference type="EMBL" id="BLAL01000182">
    <property type="protein sequence ID" value="GES88873.1"/>
    <property type="molecule type" value="Genomic_DNA"/>
</dbReference>
<comment type="similarity">
    <text evidence="1 7">Belongs to the DNA polymerase type-B family.</text>
</comment>
<comment type="catalytic activity">
    <reaction evidence="6 7">
        <text>DNA(n) + a 2'-deoxyribonucleoside 5'-triphosphate = DNA(n+1) + diphosphate</text>
        <dbReference type="Rhea" id="RHEA:22508"/>
        <dbReference type="Rhea" id="RHEA-COMP:17339"/>
        <dbReference type="Rhea" id="RHEA-COMP:17340"/>
        <dbReference type="ChEBI" id="CHEBI:33019"/>
        <dbReference type="ChEBI" id="CHEBI:61560"/>
        <dbReference type="ChEBI" id="CHEBI:173112"/>
        <dbReference type="EC" id="2.7.7.7"/>
    </reaction>
</comment>
<comment type="caution">
    <text evidence="9">The sequence shown here is derived from an EMBL/GenBank/DDBJ whole genome shotgun (WGS) entry which is preliminary data.</text>
</comment>
<dbReference type="GO" id="GO:0003887">
    <property type="term" value="F:DNA-directed DNA polymerase activity"/>
    <property type="evidence" value="ECO:0007669"/>
    <property type="project" value="UniProtKB-KW"/>
</dbReference>
<dbReference type="EMBL" id="BEXD01002213">
    <property type="protein sequence ID" value="GBB97419.1"/>
    <property type="molecule type" value="Genomic_DNA"/>
</dbReference>
<evidence type="ECO:0000313" key="10">
    <source>
        <dbReference type="EMBL" id="GES88873.1"/>
    </source>
</evidence>
<dbReference type="PANTHER" id="PTHR10322:SF23">
    <property type="entry name" value="DNA POLYMERASE DELTA CATALYTIC SUBUNIT"/>
    <property type="match status" value="1"/>
</dbReference>
<keyword evidence="2 7" id="KW-0808">Transferase</keyword>
<evidence type="ECO:0000256" key="4">
    <source>
        <dbReference type="ARBA" id="ARBA00022932"/>
    </source>
</evidence>
<dbReference type="GO" id="GO:0006261">
    <property type="term" value="P:DNA-templated DNA replication"/>
    <property type="evidence" value="ECO:0007669"/>
    <property type="project" value="TreeGrafter"/>
</dbReference>
<dbReference type="GO" id="GO:0000166">
    <property type="term" value="F:nucleotide binding"/>
    <property type="evidence" value="ECO:0007669"/>
    <property type="project" value="InterPro"/>
</dbReference>
<protein>
    <recommendedName>
        <fullName evidence="7">DNA polymerase</fullName>
        <ecNumber evidence="7">2.7.7.7</ecNumber>
    </recommendedName>
</protein>
<proteinExistence type="inferred from homology"/>
<dbReference type="AlphaFoldDB" id="A0A2Z6RJI1"/>
<dbReference type="PANTHER" id="PTHR10322">
    <property type="entry name" value="DNA POLYMERASE CATALYTIC SUBUNIT"/>
    <property type="match status" value="1"/>
</dbReference>
<dbReference type="InterPro" id="IPR017964">
    <property type="entry name" value="DNA-dir_DNA_pol_B_CS"/>
</dbReference>
<dbReference type="SUPFAM" id="SSF53098">
    <property type="entry name" value="Ribonuclease H-like"/>
    <property type="match status" value="1"/>
</dbReference>
<evidence type="ECO:0000256" key="5">
    <source>
        <dbReference type="ARBA" id="ARBA00023125"/>
    </source>
</evidence>
<dbReference type="Gene3D" id="3.90.1600.10">
    <property type="entry name" value="Palm domain of DNA polymerase"/>
    <property type="match status" value="1"/>
</dbReference>
<keyword evidence="11" id="KW-1185">Reference proteome</keyword>
<name>A0A2Z6RJI1_9GLOM</name>
<evidence type="ECO:0000313" key="9">
    <source>
        <dbReference type="EMBL" id="GBB97419.1"/>
    </source>
</evidence>
<dbReference type="OrthoDB" id="2385012at2759"/>
<dbReference type="InterPro" id="IPR036397">
    <property type="entry name" value="RNaseH_sf"/>
</dbReference>